<dbReference type="GO" id="GO:0089702">
    <property type="term" value="F:undecaprenyl-phosphate glucose phosphotransferase activity"/>
    <property type="evidence" value="ECO:0007669"/>
    <property type="project" value="UniProtKB-EC"/>
</dbReference>
<keyword evidence="10" id="KW-1185">Reference proteome</keyword>
<feature type="transmembrane region" description="Helical" evidence="7">
    <location>
        <begin position="308"/>
        <end position="327"/>
    </location>
</feature>
<gene>
    <name evidence="9" type="ORF">JYP53_15295</name>
</gene>
<evidence type="ECO:0000256" key="4">
    <source>
        <dbReference type="ARBA" id="ARBA00022692"/>
    </source>
</evidence>
<evidence type="ECO:0000313" key="9">
    <source>
        <dbReference type="EMBL" id="MBN7771270.1"/>
    </source>
</evidence>
<evidence type="ECO:0000256" key="2">
    <source>
        <dbReference type="ARBA" id="ARBA00006464"/>
    </source>
</evidence>
<organism evidence="9 10">
    <name type="scientific">Marinobacter daepoensis</name>
    <dbReference type="NCBI Taxonomy" id="262077"/>
    <lineage>
        <taxon>Bacteria</taxon>
        <taxon>Pseudomonadati</taxon>
        <taxon>Pseudomonadota</taxon>
        <taxon>Gammaproteobacteria</taxon>
        <taxon>Pseudomonadales</taxon>
        <taxon>Marinobacteraceae</taxon>
        <taxon>Marinobacter</taxon>
    </lineage>
</organism>
<feature type="transmembrane region" description="Helical" evidence="7">
    <location>
        <begin position="70"/>
        <end position="88"/>
    </location>
</feature>
<evidence type="ECO:0000256" key="7">
    <source>
        <dbReference type="SAM" id="Phobius"/>
    </source>
</evidence>
<evidence type="ECO:0000256" key="1">
    <source>
        <dbReference type="ARBA" id="ARBA00004141"/>
    </source>
</evidence>
<proteinExistence type="inferred from homology"/>
<dbReference type="PANTHER" id="PTHR30576:SF0">
    <property type="entry name" value="UNDECAPRENYL-PHOSPHATE N-ACETYLGALACTOSAMINYL 1-PHOSPHATE TRANSFERASE-RELATED"/>
    <property type="match status" value="1"/>
</dbReference>
<keyword evidence="3 9" id="KW-0808">Transferase</keyword>
<keyword evidence="6 7" id="KW-0472">Membrane</keyword>
<dbReference type="InterPro" id="IPR017475">
    <property type="entry name" value="EPS_sugar_tfrase"/>
</dbReference>
<dbReference type="Gene3D" id="3.40.50.720">
    <property type="entry name" value="NAD(P)-binding Rossmann-like Domain"/>
    <property type="match status" value="1"/>
</dbReference>
<evidence type="ECO:0000256" key="5">
    <source>
        <dbReference type="ARBA" id="ARBA00022989"/>
    </source>
</evidence>
<feature type="domain" description="Bacterial sugar transferase" evidence="8">
    <location>
        <begin position="301"/>
        <end position="484"/>
    </location>
</feature>
<dbReference type="NCBIfam" id="TIGR03023">
    <property type="entry name" value="WcaJ_sugtrans"/>
    <property type="match status" value="1"/>
</dbReference>
<feature type="transmembrane region" description="Helical" evidence="7">
    <location>
        <begin position="38"/>
        <end position="58"/>
    </location>
</feature>
<keyword evidence="4 7" id="KW-0812">Transmembrane</keyword>
<dbReference type="SUPFAM" id="SSF51735">
    <property type="entry name" value="NAD(P)-binding Rossmann-fold domains"/>
    <property type="match status" value="1"/>
</dbReference>
<dbReference type="InterPro" id="IPR017473">
    <property type="entry name" value="Undecaprenyl-P_gluc_Ptfrase"/>
</dbReference>
<dbReference type="Pfam" id="PF13727">
    <property type="entry name" value="CoA_binding_3"/>
    <property type="match status" value="1"/>
</dbReference>
<evidence type="ECO:0000256" key="3">
    <source>
        <dbReference type="ARBA" id="ARBA00022679"/>
    </source>
</evidence>
<dbReference type="EMBL" id="JAFKDB010000019">
    <property type="protein sequence ID" value="MBN7771270.1"/>
    <property type="molecule type" value="Genomic_DNA"/>
</dbReference>
<dbReference type="EC" id="2.7.8.31" evidence="9"/>
<comment type="subcellular location">
    <subcellularLocation>
        <location evidence="1">Membrane</location>
        <topology evidence="1">Multi-pass membrane protein</topology>
    </subcellularLocation>
</comment>
<feature type="transmembrane region" description="Helical" evidence="7">
    <location>
        <begin position="100"/>
        <end position="121"/>
    </location>
</feature>
<keyword evidence="5 7" id="KW-1133">Transmembrane helix</keyword>
<evidence type="ECO:0000256" key="6">
    <source>
        <dbReference type="ARBA" id="ARBA00023136"/>
    </source>
</evidence>
<dbReference type="PANTHER" id="PTHR30576">
    <property type="entry name" value="COLANIC BIOSYNTHESIS UDP-GLUCOSE LIPID CARRIER TRANSFERASE"/>
    <property type="match status" value="1"/>
</dbReference>
<dbReference type="NCBIfam" id="TIGR03025">
    <property type="entry name" value="EPS_sugtrans"/>
    <property type="match status" value="1"/>
</dbReference>
<dbReference type="InterPro" id="IPR003362">
    <property type="entry name" value="Bact_transf"/>
</dbReference>
<comment type="caution">
    <text evidence="9">The sequence shown here is derived from an EMBL/GenBank/DDBJ whole genome shotgun (WGS) entry which is preliminary data.</text>
</comment>
<feature type="transmembrane region" description="Helical" evidence="7">
    <location>
        <begin position="133"/>
        <end position="151"/>
    </location>
</feature>
<dbReference type="Proteomes" id="UP000664344">
    <property type="component" value="Unassembled WGS sequence"/>
</dbReference>
<comment type="similarity">
    <text evidence="2">Belongs to the bacterial sugar transferase family.</text>
</comment>
<dbReference type="Pfam" id="PF02397">
    <property type="entry name" value="Bac_transf"/>
    <property type="match status" value="1"/>
</dbReference>
<evidence type="ECO:0000313" key="10">
    <source>
        <dbReference type="Proteomes" id="UP000664344"/>
    </source>
</evidence>
<dbReference type="InterPro" id="IPR036291">
    <property type="entry name" value="NAD(P)-bd_dom_sf"/>
</dbReference>
<name>A0ABS3BHF4_9GAMM</name>
<reference evidence="9 10" key="1">
    <citation type="submission" date="2021-02" db="EMBL/GenBank/DDBJ databases">
        <title>PHA producing bacteria isolated from coastal sediment in Guangdong, Shenzhen.</title>
        <authorList>
            <person name="Zheng W."/>
            <person name="Yu S."/>
            <person name="Huang Y."/>
        </authorList>
    </citation>
    <scope>NUCLEOTIDE SEQUENCE [LARGE SCALE GENOMIC DNA]</scope>
    <source>
        <strain evidence="9 10">TN21-5</strain>
    </source>
</reference>
<sequence>MNDLSKTKFHPHRVASIRLNKPRHEYPLAPMASAPIKYIFWGQWAVATAIQVALLMLLTLDKSGDFPSTYRVLAVVSSLLAIPFYAVYRPFSTRNGYLVGVARLAAAWGTLAATLFFIGFITKTTETYSREIVLQWMIGGFLLQSGAFIPLHKLALGLEAKLGAASACVVVGAGQLAHNLASKLRYERREDMLGLVELDDSSDEDLGDSTYFPVLGYVSQLRDIIRRNKVSRVYIALPARETDQIEGLYVDLLDANVDVVWVPDFANLKLLNHSIHDLGGMPAIHLNESPLTAYPGGALMKSLVDKTLALTGIVVLSPVLIGCAIAVKLSSPGPVLFRQKRHGWNGNIIEVLKFRSMKLHNDTQVKQAQKEDPRVTPAGRFLRRSSLDELPQLFNVLCGHMSLVGPRPHAVAHNDYYSDKILAYMARHRIKPGITGLAQISGYRGETETLDKMQKRVELDLEYINHWSLWLDVKILIKTPLTLLSKNIY</sequence>
<accession>A0ABS3BHF4</accession>
<protein>
    <submittedName>
        <fullName evidence="9">Undecaprenyl-phosphate glucose phosphotransferase</fullName>
        <ecNumber evidence="9">2.7.8.31</ecNumber>
    </submittedName>
</protein>
<evidence type="ECO:0000259" key="8">
    <source>
        <dbReference type="Pfam" id="PF02397"/>
    </source>
</evidence>